<reference evidence="1" key="1">
    <citation type="submission" date="2018-05" db="EMBL/GenBank/DDBJ databases">
        <authorList>
            <person name="Lanie J.A."/>
            <person name="Ng W.-L."/>
            <person name="Kazmierczak K.M."/>
            <person name="Andrzejewski T.M."/>
            <person name="Davidsen T.M."/>
            <person name="Wayne K.J."/>
            <person name="Tettelin H."/>
            <person name="Glass J.I."/>
            <person name="Rusch D."/>
            <person name="Podicherti R."/>
            <person name="Tsui H.-C.T."/>
            <person name="Winkler M.E."/>
        </authorList>
    </citation>
    <scope>NUCLEOTIDE SEQUENCE</scope>
</reference>
<dbReference type="EMBL" id="UINC01025826">
    <property type="protein sequence ID" value="SVB02138.1"/>
    <property type="molecule type" value="Genomic_DNA"/>
</dbReference>
<name>A0A382AKY9_9ZZZZ</name>
<dbReference type="AlphaFoldDB" id="A0A382AKY9"/>
<gene>
    <name evidence="1" type="ORF">METZ01_LOCUS154992</name>
</gene>
<proteinExistence type="predicted"/>
<organism evidence="1">
    <name type="scientific">marine metagenome</name>
    <dbReference type="NCBI Taxonomy" id="408172"/>
    <lineage>
        <taxon>unclassified sequences</taxon>
        <taxon>metagenomes</taxon>
        <taxon>ecological metagenomes</taxon>
    </lineage>
</organism>
<evidence type="ECO:0000313" key="1">
    <source>
        <dbReference type="EMBL" id="SVB02138.1"/>
    </source>
</evidence>
<accession>A0A382AKY9</accession>
<protein>
    <submittedName>
        <fullName evidence="1">Uncharacterized protein</fullName>
    </submittedName>
</protein>
<sequence>MKLHKYTVNLSASTGKKRTSRSAKTSHTPVRFFKGAENNITLSIADDKNKDISMSSYDILGTLIDPSSTVIFSKACKAVSEDFTKYEFSLQADKLLGVEAGFYKLSFSYADDINQLPLYVDNALNNTVSVEVVKDNYTWFEESTVIESFNVIDNVNDISETPSYKGDQHYEDTNGLHTFAFYATGFTGKVWAYGTLDADPNDDAHWFPLKLDTIEDYNTMTNKTGIEPFNVTCNLAFIKFKVDTDSGTIDKILYRR</sequence>